<evidence type="ECO:0000256" key="7">
    <source>
        <dbReference type="ARBA" id="ARBA00022857"/>
    </source>
</evidence>
<evidence type="ECO:0000256" key="1">
    <source>
        <dbReference type="ARBA" id="ARBA00002919"/>
    </source>
</evidence>
<evidence type="ECO:0000256" key="4">
    <source>
        <dbReference type="ARBA" id="ARBA00013014"/>
    </source>
</evidence>
<protein>
    <recommendedName>
        <fullName evidence="5 11">2-dehydropantoate 2-reductase</fullName>
        <ecNumber evidence="4 11">1.1.1.169</ecNumber>
    </recommendedName>
    <alternativeName>
        <fullName evidence="9 11">Ketopantoate reductase</fullName>
    </alternativeName>
</protein>
<dbReference type="InterPro" id="IPR013328">
    <property type="entry name" value="6PGD_dom2"/>
</dbReference>
<dbReference type="Gene3D" id="1.10.1040.10">
    <property type="entry name" value="N-(1-d-carboxylethyl)-l-norvaline Dehydrogenase, domain 2"/>
    <property type="match status" value="1"/>
</dbReference>
<evidence type="ECO:0000259" key="12">
    <source>
        <dbReference type="Pfam" id="PF02558"/>
    </source>
</evidence>
<dbReference type="GO" id="GO:0015940">
    <property type="term" value="P:pantothenate biosynthetic process"/>
    <property type="evidence" value="ECO:0007669"/>
    <property type="project" value="UniProtKB-UniPathway"/>
</dbReference>
<dbReference type="NCBIfam" id="TIGR00745">
    <property type="entry name" value="apbA_panE"/>
    <property type="match status" value="1"/>
</dbReference>
<feature type="domain" description="Ketopantoate reductase N-terminal" evidence="12">
    <location>
        <begin position="3"/>
        <end position="147"/>
    </location>
</feature>
<keyword evidence="7 11" id="KW-0521">NADP</keyword>
<dbReference type="Proteomes" id="UP000032604">
    <property type="component" value="Chromosome"/>
</dbReference>
<comment type="similarity">
    <text evidence="3 11">Belongs to the ketopantoate reductase family.</text>
</comment>
<reference evidence="14 15" key="1">
    <citation type="journal article" date="2015" name="Genome Announc.">
        <title>Complete Genome Sequence of Clavibacter michiganensis subsp. insidiosus R1-1 Using PacBio Single-Molecule Real-Time Technology.</title>
        <authorList>
            <person name="Lu Y."/>
            <person name="Samac D.A."/>
            <person name="Glazebrook J."/>
            <person name="Ishimaru C.A."/>
        </authorList>
    </citation>
    <scope>NUCLEOTIDE SEQUENCE [LARGE SCALE GENOMIC DNA]</scope>
    <source>
        <strain evidence="14 15">R1-1</strain>
    </source>
</reference>
<accession>A0A0D5CJI5</accession>
<dbReference type="RefSeq" id="WP_045528662.1">
    <property type="nucleotide sequence ID" value="NZ_CP011043.1"/>
</dbReference>
<dbReference type="EC" id="1.1.1.169" evidence="4 11"/>
<evidence type="ECO:0000313" key="14">
    <source>
        <dbReference type="EMBL" id="AJW79417.1"/>
    </source>
</evidence>
<name>A0A0D5CJI5_9MICO</name>
<comment type="function">
    <text evidence="1 11">Catalyzes the NADPH-dependent reduction of ketopantoate into pantoic acid.</text>
</comment>
<dbReference type="KEGG" id="cmh:VO01_09975"/>
<dbReference type="Gene3D" id="3.40.50.720">
    <property type="entry name" value="NAD(P)-binding Rossmann-like Domain"/>
    <property type="match status" value="1"/>
</dbReference>
<dbReference type="SUPFAM" id="SSF51735">
    <property type="entry name" value="NAD(P)-binding Rossmann-fold domains"/>
    <property type="match status" value="1"/>
</dbReference>
<dbReference type="Pfam" id="PF02558">
    <property type="entry name" value="ApbA"/>
    <property type="match status" value="1"/>
</dbReference>
<dbReference type="InterPro" id="IPR050838">
    <property type="entry name" value="Ketopantoate_reductase"/>
</dbReference>
<evidence type="ECO:0000256" key="5">
    <source>
        <dbReference type="ARBA" id="ARBA00019465"/>
    </source>
</evidence>
<dbReference type="SUPFAM" id="SSF48179">
    <property type="entry name" value="6-phosphogluconate dehydrogenase C-terminal domain-like"/>
    <property type="match status" value="1"/>
</dbReference>
<sequence>MRIGVLGAGAVGGTIAALLERAGHEVDVTARGPHLRAIQDRGLHLVGGYGDHVARVAAAERLGRPPELAIVATKIADARDAMTENAGWLRGIPVLVVQNGLSAITMGVECLPRSEVVGGLALAAASLTEPGLVTVTSRAGMQIGTADGPDGAGAALVREVLDPVMPVTVATDFRGAQWTKLVINGINAVPAITGLSVQAVIAEPVLRRIVTRAMQETVRTGLARGVPFGPLGGLTHRRLRLFASLPLPLAERLPVSLARNMGQVPNPGSTLQSIRRKRLTEVDHLNGAVAALAPGAGVDARVNAALVQLVHGVEASGRHVSPAELARLVPR</sequence>
<dbReference type="Pfam" id="PF08546">
    <property type="entry name" value="ApbA_C"/>
    <property type="match status" value="1"/>
</dbReference>
<evidence type="ECO:0000256" key="6">
    <source>
        <dbReference type="ARBA" id="ARBA00022655"/>
    </source>
</evidence>
<dbReference type="EMBL" id="CP011043">
    <property type="protein sequence ID" value="AJW79417.1"/>
    <property type="molecule type" value="Genomic_DNA"/>
</dbReference>
<evidence type="ECO:0000256" key="3">
    <source>
        <dbReference type="ARBA" id="ARBA00007870"/>
    </source>
</evidence>
<evidence type="ECO:0000256" key="8">
    <source>
        <dbReference type="ARBA" id="ARBA00023002"/>
    </source>
</evidence>
<comment type="catalytic activity">
    <reaction evidence="10 11">
        <text>(R)-pantoate + NADP(+) = 2-dehydropantoate + NADPH + H(+)</text>
        <dbReference type="Rhea" id="RHEA:16233"/>
        <dbReference type="ChEBI" id="CHEBI:11561"/>
        <dbReference type="ChEBI" id="CHEBI:15378"/>
        <dbReference type="ChEBI" id="CHEBI:15980"/>
        <dbReference type="ChEBI" id="CHEBI:57783"/>
        <dbReference type="ChEBI" id="CHEBI:58349"/>
        <dbReference type="EC" id="1.1.1.169"/>
    </reaction>
</comment>
<keyword evidence="8 11" id="KW-0560">Oxidoreductase</keyword>
<comment type="pathway">
    <text evidence="2 11">Cofactor biosynthesis; (R)-pantothenate biosynthesis; (R)-pantoate from 3-methyl-2-oxobutanoate: step 2/2.</text>
</comment>
<dbReference type="InterPro" id="IPR003710">
    <property type="entry name" value="ApbA"/>
</dbReference>
<dbReference type="OrthoDB" id="9796561at2"/>
<dbReference type="AlphaFoldDB" id="A0A0D5CJI5"/>
<dbReference type="HOGENOM" id="CLU_031468_0_0_11"/>
<feature type="domain" description="Ketopantoate reductase C-terminal" evidence="13">
    <location>
        <begin position="172"/>
        <end position="314"/>
    </location>
</feature>
<evidence type="ECO:0000256" key="2">
    <source>
        <dbReference type="ARBA" id="ARBA00004994"/>
    </source>
</evidence>
<dbReference type="PANTHER" id="PTHR43765">
    <property type="entry name" value="2-DEHYDROPANTOATE 2-REDUCTASE-RELATED"/>
    <property type="match status" value="1"/>
</dbReference>
<dbReference type="InterPro" id="IPR013332">
    <property type="entry name" value="KPR_N"/>
</dbReference>
<dbReference type="InterPro" id="IPR008927">
    <property type="entry name" value="6-PGluconate_DH-like_C_sf"/>
</dbReference>
<proteinExistence type="inferred from homology"/>
<evidence type="ECO:0000259" key="13">
    <source>
        <dbReference type="Pfam" id="PF08546"/>
    </source>
</evidence>
<dbReference type="PANTHER" id="PTHR43765:SF2">
    <property type="entry name" value="2-DEHYDROPANTOATE 2-REDUCTASE"/>
    <property type="match status" value="1"/>
</dbReference>
<evidence type="ECO:0000313" key="15">
    <source>
        <dbReference type="Proteomes" id="UP000032604"/>
    </source>
</evidence>
<organism evidence="14 15">
    <name type="scientific">Clavibacter michiganensis subsp. insidiosus</name>
    <dbReference type="NCBI Taxonomy" id="33014"/>
    <lineage>
        <taxon>Bacteria</taxon>
        <taxon>Bacillati</taxon>
        <taxon>Actinomycetota</taxon>
        <taxon>Actinomycetes</taxon>
        <taxon>Micrococcales</taxon>
        <taxon>Microbacteriaceae</taxon>
        <taxon>Clavibacter</taxon>
    </lineage>
</organism>
<dbReference type="InterPro" id="IPR013752">
    <property type="entry name" value="KPA_reductase"/>
</dbReference>
<keyword evidence="6 11" id="KW-0566">Pantothenate biosynthesis</keyword>
<dbReference type="UniPathway" id="UPA00028">
    <property type="reaction ID" value="UER00004"/>
</dbReference>
<dbReference type="GO" id="GO:0008677">
    <property type="term" value="F:2-dehydropantoate 2-reductase activity"/>
    <property type="evidence" value="ECO:0007669"/>
    <property type="project" value="UniProtKB-EC"/>
</dbReference>
<dbReference type="InterPro" id="IPR036291">
    <property type="entry name" value="NAD(P)-bd_dom_sf"/>
</dbReference>
<evidence type="ECO:0000256" key="11">
    <source>
        <dbReference type="RuleBase" id="RU362068"/>
    </source>
</evidence>
<dbReference type="GO" id="GO:0005737">
    <property type="term" value="C:cytoplasm"/>
    <property type="evidence" value="ECO:0007669"/>
    <property type="project" value="TreeGrafter"/>
</dbReference>
<dbReference type="GO" id="GO:0050661">
    <property type="term" value="F:NADP binding"/>
    <property type="evidence" value="ECO:0007669"/>
    <property type="project" value="TreeGrafter"/>
</dbReference>
<evidence type="ECO:0000256" key="9">
    <source>
        <dbReference type="ARBA" id="ARBA00032024"/>
    </source>
</evidence>
<dbReference type="PATRIC" id="fig|33014.5.peg.2064"/>
<evidence type="ECO:0000256" key="10">
    <source>
        <dbReference type="ARBA" id="ARBA00048793"/>
    </source>
</evidence>
<gene>
    <name evidence="14" type="ORF">VO01_09975</name>
</gene>